<dbReference type="PRINTS" id="PR00419">
    <property type="entry name" value="ADXRDTASE"/>
</dbReference>
<dbReference type="AlphaFoldDB" id="A0A168ARM4"/>
<evidence type="ECO:0000313" key="3">
    <source>
        <dbReference type="EMBL" id="KZZ94251.1"/>
    </source>
</evidence>
<feature type="compositionally biased region" description="Basic and acidic residues" evidence="1">
    <location>
        <begin position="380"/>
        <end position="389"/>
    </location>
</feature>
<reference evidence="3 4" key="1">
    <citation type="journal article" date="2016" name="Genome Biol. Evol.">
        <title>Divergent and convergent evolution of fungal pathogenicity.</title>
        <authorList>
            <person name="Shang Y."/>
            <person name="Xiao G."/>
            <person name="Zheng P."/>
            <person name="Cen K."/>
            <person name="Zhan S."/>
            <person name="Wang C."/>
        </authorList>
    </citation>
    <scope>NUCLEOTIDE SEQUENCE [LARGE SCALE GENOMIC DNA]</scope>
    <source>
        <strain evidence="3 4">RCEF 2490</strain>
    </source>
</reference>
<dbReference type="OrthoDB" id="5977668at2759"/>
<dbReference type="InterPro" id="IPR036188">
    <property type="entry name" value="FAD/NAD-bd_sf"/>
</dbReference>
<feature type="domain" description="Amine oxidase" evidence="2">
    <location>
        <begin position="25"/>
        <end position="507"/>
    </location>
</feature>
<dbReference type="InterPro" id="IPR002937">
    <property type="entry name" value="Amino_oxidase"/>
</dbReference>
<protein>
    <submittedName>
        <fullName evidence="3">Amine oxidase</fullName>
    </submittedName>
</protein>
<dbReference type="STRING" id="1081109.A0A168ARM4"/>
<dbReference type="PANTHER" id="PTHR42923">
    <property type="entry name" value="PROTOPORPHYRINOGEN OXIDASE"/>
    <property type="match status" value="1"/>
</dbReference>
<gene>
    <name evidence="3" type="ORF">AAL_05218</name>
</gene>
<evidence type="ECO:0000256" key="1">
    <source>
        <dbReference type="SAM" id="MobiDB-lite"/>
    </source>
</evidence>
<dbReference type="Proteomes" id="UP000078544">
    <property type="component" value="Unassembled WGS sequence"/>
</dbReference>
<name>A0A168ARM4_9HYPO</name>
<feature type="region of interest" description="Disordered" evidence="1">
    <location>
        <begin position="380"/>
        <end position="405"/>
    </location>
</feature>
<sequence length="552" mass="61408">MSDSGSSRHHGGSSNKRVAVVGGGVAGIACSWELRNHNVDVDIYESSSELGGHANSVPFRGKNGQTINVDTGFVVMDETTYPHFNNFLGEIGIQTIPTDMSFGVATIDGVFEWSSRSIQSFIGTLTLLFSPWLWRLIFDIVRFSLFAQDILTEESMATRTARTGSQFASGYPYDSGDDVLSQAMERDLADLPPESIGDYLVREGYSRQFMKYFLIPMVAAPWCIDVDEFGRSFPAKPLIRFMKNHGLLDTATKTLQWRSFRNGSRTYVDAFQALLPRRHKLHLNTPIQQVTRTDGGDQVLVTLADGCTVRSYDHVVLAVHANQAVTLLGNNATDLERRVLGCFRTSRNVCYLHSDTSLLPKRPSAHAAWNCILGPYKPAEHESSQRREQQQQQQQPLLYTDDEKKQQRHGNTMSLTFDMNALQDIPLPDETGSPGRVLVSMNPFRQPSSFQSSHVYYHPLINSESILMTRYLHTINGVANVSFAGAWMGFGFHEDGFVSGAHAARIITQGRAAVPPLDLVGNSEPARSDRAGLWRNALKVVVLGTQQFLNGW</sequence>
<dbReference type="InterPro" id="IPR050464">
    <property type="entry name" value="Zeta_carotene_desat/Oxidored"/>
</dbReference>
<evidence type="ECO:0000259" key="2">
    <source>
        <dbReference type="Pfam" id="PF01593"/>
    </source>
</evidence>
<keyword evidence="4" id="KW-1185">Reference proteome</keyword>
<dbReference type="GO" id="GO:0016491">
    <property type="term" value="F:oxidoreductase activity"/>
    <property type="evidence" value="ECO:0007669"/>
    <property type="project" value="InterPro"/>
</dbReference>
<evidence type="ECO:0000313" key="4">
    <source>
        <dbReference type="Proteomes" id="UP000078544"/>
    </source>
</evidence>
<dbReference type="Pfam" id="PF01593">
    <property type="entry name" value="Amino_oxidase"/>
    <property type="match status" value="1"/>
</dbReference>
<comment type="caution">
    <text evidence="3">The sequence shown here is derived from an EMBL/GenBank/DDBJ whole genome shotgun (WGS) entry which is preliminary data.</text>
</comment>
<dbReference type="EMBL" id="AZGY01000011">
    <property type="protein sequence ID" value="KZZ94251.1"/>
    <property type="molecule type" value="Genomic_DNA"/>
</dbReference>
<dbReference type="PANTHER" id="PTHR42923:SF17">
    <property type="entry name" value="AMINE OXIDASE DOMAIN-CONTAINING PROTEIN"/>
    <property type="match status" value="1"/>
</dbReference>
<dbReference type="SUPFAM" id="SSF51905">
    <property type="entry name" value="FAD/NAD(P)-binding domain"/>
    <property type="match status" value="1"/>
</dbReference>
<proteinExistence type="predicted"/>
<organism evidence="3 4">
    <name type="scientific">Moelleriella libera RCEF 2490</name>
    <dbReference type="NCBI Taxonomy" id="1081109"/>
    <lineage>
        <taxon>Eukaryota</taxon>
        <taxon>Fungi</taxon>
        <taxon>Dikarya</taxon>
        <taxon>Ascomycota</taxon>
        <taxon>Pezizomycotina</taxon>
        <taxon>Sordariomycetes</taxon>
        <taxon>Hypocreomycetidae</taxon>
        <taxon>Hypocreales</taxon>
        <taxon>Clavicipitaceae</taxon>
        <taxon>Moelleriella</taxon>
    </lineage>
</organism>
<dbReference type="Gene3D" id="3.50.50.60">
    <property type="entry name" value="FAD/NAD(P)-binding domain"/>
    <property type="match status" value="2"/>
</dbReference>
<accession>A0A168ARM4</accession>